<dbReference type="CDD" id="cd04186">
    <property type="entry name" value="GT_2_like_c"/>
    <property type="match status" value="1"/>
</dbReference>
<gene>
    <name evidence="2" type="ORF">H9738_11845</name>
</gene>
<proteinExistence type="predicted"/>
<dbReference type="PANTHER" id="PTHR43179">
    <property type="entry name" value="RHAMNOSYLTRANSFERASE WBBL"/>
    <property type="match status" value="1"/>
</dbReference>
<dbReference type="PANTHER" id="PTHR43179:SF7">
    <property type="entry name" value="RHAMNOSYLTRANSFERASE WBBL"/>
    <property type="match status" value="1"/>
</dbReference>
<accession>A0A9D2AND3</accession>
<dbReference type="EMBL" id="DXFG01000263">
    <property type="protein sequence ID" value="HIX38539.1"/>
    <property type="molecule type" value="Genomic_DNA"/>
</dbReference>
<feature type="domain" description="Glycosyltransferase 2-like" evidence="1">
    <location>
        <begin position="79"/>
        <end position="238"/>
    </location>
</feature>
<dbReference type="Gene3D" id="3.90.550.10">
    <property type="entry name" value="Spore Coat Polysaccharide Biosynthesis Protein SpsA, Chain A"/>
    <property type="match status" value="2"/>
</dbReference>
<reference evidence="2" key="1">
    <citation type="journal article" date="2021" name="PeerJ">
        <title>Extensive microbial diversity within the chicken gut microbiome revealed by metagenomics and culture.</title>
        <authorList>
            <person name="Gilroy R."/>
            <person name="Ravi A."/>
            <person name="Getino M."/>
            <person name="Pursley I."/>
            <person name="Horton D.L."/>
            <person name="Alikhan N.F."/>
            <person name="Baker D."/>
            <person name="Gharbi K."/>
            <person name="Hall N."/>
            <person name="Watson M."/>
            <person name="Adriaenssens E.M."/>
            <person name="Foster-Nyarko E."/>
            <person name="Jarju S."/>
            <person name="Secka A."/>
            <person name="Antonio M."/>
            <person name="Oren A."/>
            <person name="Chaudhuri R.R."/>
            <person name="La Ragione R."/>
            <person name="Hildebrand F."/>
            <person name="Pallen M.J."/>
        </authorList>
    </citation>
    <scope>NUCLEOTIDE SEQUENCE</scope>
    <source>
        <strain evidence="2">ChiHjej12B11-1927</strain>
    </source>
</reference>
<name>A0A9D2AND3_9FIRM</name>
<dbReference type="CDD" id="cd04184">
    <property type="entry name" value="GT2_RfbC_Mx_like"/>
    <property type="match status" value="1"/>
</dbReference>
<reference evidence="2" key="2">
    <citation type="submission" date="2021-04" db="EMBL/GenBank/DDBJ databases">
        <authorList>
            <person name="Gilroy R."/>
        </authorList>
    </citation>
    <scope>NUCLEOTIDE SEQUENCE</scope>
    <source>
        <strain evidence="2">ChiHjej12B11-1927</strain>
    </source>
</reference>
<comment type="caution">
    <text evidence="2">The sequence shown here is derived from an EMBL/GenBank/DDBJ whole genome shotgun (WGS) entry which is preliminary data.</text>
</comment>
<evidence type="ECO:0000259" key="1">
    <source>
        <dbReference type="Pfam" id="PF00535"/>
    </source>
</evidence>
<dbReference type="Pfam" id="PF00535">
    <property type="entry name" value="Glycos_transf_2"/>
    <property type="match status" value="2"/>
</dbReference>
<dbReference type="GO" id="GO:0016757">
    <property type="term" value="F:glycosyltransferase activity"/>
    <property type="evidence" value="ECO:0007669"/>
    <property type="project" value="UniProtKB-KW"/>
</dbReference>
<dbReference type="InterPro" id="IPR029044">
    <property type="entry name" value="Nucleotide-diphossugar_trans"/>
</dbReference>
<evidence type="ECO:0000313" key="2">
    <source>
        <dbReference type="EMBL" id="HIX38539.1"/>
    </source>
</evidence>
<dbReference type="SUPFAM" id="SSF53448">
    <property type="entry name" value="Nucleotide-diphospho-sugar transferases"/>
    <property type="match status" value="2"/>
</dbReference>
<feature type="domain" description="Glycosyltransferase 2-like" evidence="1">
    <location>
        <begin position="336"/>
        <end position="513"/>
    </location>
</feature>
<evidence type="ECO:0000313" key="3">
    <source>
        <dbReference type="Proteomes" id="UP000824230"/>
    </source>
</evidence>
<dbReference type="AlphaFoldDB" id="A0A9D2AND3"/>
<organism evidence="2 3">
    <name type="scientific">Candidatus Blautia pullistercoris</name>
    <dbReference type="NCBI Taxonomy" id="2838499"/>
    <lineage>
        <taxon>Bacteria</taxon>
        <taxon>Bacillati</taxon>
        <taxon>Bacillota</taxon>
        <taxon>Clostridia</taxon>
        <taxon>Lachnospirales</taxon>
        <taxon>Lachnospiraceae</taxon>
        <taxon>Blautia</taxon>
    </lineage>
</organism>
<sequence length="608" mass="71249">MPTGKLEWGRIFRRLSPYTIQKGFRYFKHYGLKEFWIKLHERFEPEEVPYGPWYEAYRPDGEELEKQKKKKWKYQPKISIAVPAYQTPEKFLRQMMDSLLAQTYENWELCIANASPKDASMEYILMEYAQRDSRIRWKKLDENKGIAENTNEALAMSQGEYIGLLDHDDLLAPNALYEVAKVLEKEPETEVLYTDEDKVRGEDLEHFQPHLKPDFSPDLLRSNNYICHFFVVKRSILEKTGGFRREYDGAQDYDFIFRCTEQAGKIRHIPEVLYHWRTHEASTADNPESKLYAFEAGKRAIEANLKRSGLVGTVTHTKDYGFYRVKYQVKGTPLVSIIIPNKDAREDLEKCINSILGRSTYSNYEILIVENNSTSQEIFDYYKQLSEMPKIRLLRWKKEFNYSAINNFAAAKANGEYLLFLNNDTEVITPDWMEEMLGFCQRKDTGIVGAKLYYGNDTIQHAGTVIGIGGIAGHMFTDMPRERSGYMHKASIIQDLSAVTAACMMIKKQVFDEVQGFEETLSVAFNDVDLCLRVRQLDYLVVYDPYVELYHYESKSRGAEDSKEKVRRFQTEIEFMRCRWEKLLKEGDPYYNKNLSLTKWNYSLRPKD</sequence>
<dbReference type="InterPro" id="IPR001173">
    <property type="entry name" value="Glyco_trans_2-like"/>
</dbReference>
<protein>
    <submittedName>
        <fullName evidence="2">Glycosyltransferase family 2 protein</fullName>
    </submittedName>
</protein>
<dbReference type="Proteomes" id="UP000824230">
    <property type="component" value="Unassembled WGS sequence"/>
</dbReference>